<evidence type="ECO:0000313" key="4">
    <source>
        <dbReference type="EMBL" id="MEY8538879.1"/>
    </source>
</evidence>
<keyword evidence="2" id="KW-0812">Transmembrane</keyword>
<dbReference type="Pfam" id="PF19804">
    <property type="entry name" value="DUF6287"/>
    <property type="match status" value="1"/>
</dbReference>
<evidence type="ECO:0000256" key="2">
    <source>
        <dbReference type="SAM" id="Phobius"/>
    </source>
</evidence>
<proteinExistence type="predicted"/>
<keyword evidence="2" id="KW-0472">Membrane</keyword>
<gene>
    <name evidence="4" type="ORF">AALM99_10610</name>
</gene>
<protein>
    <submittedName>
        <fullName evidence="4">DUF6287 domain-containing protein</fullName>
    </submittedName>
</protein>
<evidence type="ECO:0000256" key="1">
    <source>
        <dbReference type="SAM" id="MobiDB-lite"/>
    </source>
</evidence>
<evidence type="ECO:0000259" key="3">
    <source>
        <dbReference type="Pfam" id="PF19804"/>
    </source>
</evidence>
<dbReference type="Proteomes" id="UP001565242">
    <property type="component" value="Unassembled WGS sequence"/>
</dbReference>
<sequence length="355" mass="39516">MRDKKEWEQSSKDINDRRPSEDDYQKAISDGLVTEDIAENKKSKKKTIILGSIFSGLLLIVMAILLIVFFYPKSKNDSSLAASNHKISESSMIDSNSTQEGKSDHVSAALTEWKALALNQQIALLAQSYAKLNPQTTILAAEYLAMAGNISDGAIEWYDSNKIIHKVNVKINQATVKYDYINAKSWETEEQVTKINTVLADYFDTPSAKQVTEEIASRVIDSAKLASLNAEMNLEQIAQGDYSSVQGAWRTLEGRTLIFENNQCYIVEGEQKTRLVLNILSADNQQEQGFLMVNSQPEGTPAGAGLSFIPKGYDWADTDKAKPRIWLSNTFGPSAQSLPERQKLAVQKAIFYKVN</sequence>
<feature type="transmembrane region" description="Helical" evidence="2">
    <location>
        <begin position="48"/>
        <end position="71"/>
    </location>
</feature>
<dbReference type="InterPro" id="IPR046254">
    <property type="entry name" value="DUF6287"/>
</dbReference>
<name>A0ABV4DC28_9LACT</name>
<dbReference type="RefSeq" id="WP_237459930.1">
    <property type="nucleotide sequence ID" value="NZ_JBCLSQ010000035.1"/>
</dbReference>
<comment type="caution">
    <text evidence="4">The sequence shown here is derived from an EMBL/GenBank/DDBJ whole genome shotgun (WGS) entry which is preliminary data.</text>
</comment>
<keyword evidence="5" id="KW-1185">Reference proteome</keyword>
<reference evidence="4 5" key="1">
    <citation type="submission" date="2024-03" db="EMBL/GenBank/DDBJ databases">
        <title>Mouse gut bacterial collection (mGBC) of GemPharmatech.</title>
        <authorList>
            <person name="He Y."/>
            <person name="Dong L."/>
            <person name="Wu D."/>
            <person name="Gao X."/>
            <person name="Lin Z."/>
        </authorList>
    </citation>
    <scope>NUCLEOTIDE SEQUENCE [LARGE SCALE GENOMIC DNA]</scope>
    <source>
        <strain evidence="4 5">20-218</strain>
    </source>
</reference>
<feature type="region of interest" description="Disordered" evidence="1">
    <location>
        <begin position="1"/>
        <end position="25"/>
    </location>
</feature>
<feature type="domain" description="DUF6287" evidence="3">
    <location>
        <begin position="231"/>
        <end position="263"/>
    </location>
</feature>
<accession>A0ABV4DC28</accession>
<evidence type="ECO:0000313" key="5">
    <source>
        <dbReference type="Proteomes" id="UP001565242"/>
    </source>
</evidence>
<dbReference type="EMBL" id="JBCLSQ010000035">
    <property type="protein sequence ID" value="MEY8538879.1"/>
    <property type="molecule type" value="Genomic_DNA"/>
</dbReference>
<organism evidence="4 5">
    <name type="scientific">Lactococcus muris</name>
    <dbReference type="NCBI Taxonomy" id="2941330"/>
    <lineage>
        <taxon>Bacteria</taxon>
        <taxon>Bacillati</taxon>
        <taxon>Bacillota</taxon>
        <taxon>Bacilli</taxon>
        <taxon>Lactobacillales</taxon>
        <taxon>Streptococcaceae</taxon>
        <taxon>Lactococcus</taxon>
    </lineage>
</organism>
<keyword evidence="2" id="KW-1133">Transmembrane helix</keyword>